<dbReference type="AlphaFoldDB" id="A0A397UAM1"/>
<evidence type="ECO:0000313" key="2">
    <source>
        <dbReference type="EMBL" id="RIB07302.1"/>
    </source>
</evidence>
<feature type="compositionally biased region" description="Low complexity" evidence="1">
    <location>
        <begin position="52"/>
        <end position="71"/>
    </location>
</feature>
<gene>
    <name evidence="2" type="ORF">C2G38_2214833</name>
</gene>
<reference evidence="2 3" key="1">
    <citation type="submission" date="2018-06" db="EMBL/GenBank/DDBJ databases">
        <title>Comparative genomics reveals the genomic features of Rhizophagus irregularis, R. cerebriforme, R. diaphanum and Gigaspora rosea, and their symbiotic lifestyle signature.</title>
        <authorList>
            <person name="Morin E."/>
            <person name="San Clemente H."/>
            <person name="Chen E.C.H."/>
            <person name="De La Providencia I."/>
            <person name="Hainaut M."/>
            <person name="Kuo A."/>
            <person name="Kohler A."/>
            <person name="Murat C."/>
            <person name="Tang N."/>
            <person name="Roy S."/>
            <person name="Loubradou J."/>
            <person name="Henrissat B."/>
            <person name="Grigoriev I.V."/>
            <person name="Corradi N."/>
            <person name="Roux C."/>
            <person name="Martin F.M."/>
        </authorList>
    </citation>
    <scope>NUCLEOTIDE SEQUENCE [LARGE SCALE GENOMIC DNA]</scope>
    <source>
        <strain evidence="2 3">DAOM 194757</strain>
    </source>
</reference>
<proteinExistence type="predicted"/>
<feature type="region of interest" description="Disordered" evidence="1">
    <location>
        <begin position="42"/>
        <end position="71"/>
    </location>
</feature>
<evidence type="ECO:0000256" key="1">
    <source>
        <dbReference type="SAM" id="MobiDB-lite"/>
    </source>
</evidence>
<organism evidence="2 3">
    <name type="scientific">Gigaspora rosea</name>
    <dbReference type="NCBI Taxonomy" id="44941"/>
    <lineage>
        <taxon>Eukaryota</taxon>
        <taxon>Fungi</taxon>
        <taxon>Fungi incertae sedis</taxon>
        <taxon>Mucoromycota</taxon>
        <taxon>Glomeromycotina</taxon>
        <taxon>Glomeromycetes</taxon>
        <taxon>Diversisporales</taxon>
        <taxon>Gigasporaceae</taxon>
        <taxon>Gigaspora</taxon>
    </lineage>
</organism>
<comment type="caution">
    <text evidence="2">The sequence shown here is derived from an EMBL/GenBank/DDBJ whole genome shotgun (WGS) entry which is preliminary data.</text>
</comment>
<dbReference type="Proteomes" id="UP000266673">
    <property type="component" value="Unassembled WGS sequence"/>
</dbReference>
<dbReference type="STRING" id="44941.A0A397UAM1"/>
<accession>A0A397UAM1</accession>
<evidence type="ECO:0000313" key="3">
    <source>
        <dbReference type="Proteomes" id="UP000266673"/>
    </source>
</evidence>
<protein>
    <submittedName>
        <fullName evidence="2">Uncharacterized protein</fullName>
    </submittedName>
</protein>
<dbReference type="OrthoDB" id="258495at2759"/>
<keyword evidence="3" id="KW-1185">Reference proteome</keyword>
<sequence length="242" mass="27349">MAISVFHKLIHERENFKGAVIENLLFHMKQPLQNKANKFRITNNEEEGPGDGSSSSSYGGSSSNSSSRSSSSTDIILCGFWRCYIIRKFYKDDRLLMIMKDPPPTYDTAYGEKSHLHGLRHNASYEAYKAGRQFTRDNPPHEILPQKENIAYILSNGGAKAWKMVVMRKVVLAVLQCLKILQVYRPQLDGDDYLQSNPNIATSATSNNILLGWNKHSVGYHSNDECKFNGEKWDEVGDTIGK</sequence>
<name>A0A397UAM1_9GLOM</name>
<dbReference type="EMBL" id="QKWP01001678">
    <property type="protein sequence ID" value="RIB07302.1"/>
    <property type="molecule type" value="Genomic_DNA"/>
</dbReference>